<dbReference type="RefSeq" id="WP_123217792.1">
    <property type="nucleotide sequence ID" value="NZ_RJTM01000138.1"/>
</dbReference>
<accession>A0A3N0DRU1</accession>
<keyword evidence="3" id="KW-1185">Reference proteome</keyword>
<gene>
    <name evidence="2" type="ORF">ED312_19905</name>
</gene>
<dbReference type="GO" id="GO:0004622">
    <property type="term" value="F:phosphatidylcholine lysophospholipase activity"/>
    <property type="evidence" value="ECO:0007669"/>
    <property type="project" value="TreeGrafter"/>
</dbReference>
<dbReference type="AlphaFoldDB" id="A0A3N0DRU1"/>
<protein>
    <submittedName>
        <fullName evidence="2">Lysophospholipase</fullName>
    </submittedName>
</protein>
<dbReference type="Proteomes" id="UP000267469">
    <property type="component" value="Unassembled WGS sequence"/>
</dbReference>
<dbReference type="SUPFAM" id="SSF52266">
    <property type="entry name" value="SGNH hydrolase"/>
    <property type="match status" value="1"/>
</dbReference>
<sequence>MKTDIRSTERRNFIKSASLASAGLLGFHTIQAITDPEQTTTPSLNLPGKLTVVFQGDSITDAGRDRGHYYPNDARGMGRGYVFNIVSQIMATNPTTEWTLYNRGISGNKVYQLADRWKDDCLQLQPDVLSILIGVNDFWHKLNGSYKGTVEIYERDLRKLLDDTFRIFPGVKLILGQPFAVKGGSAITDEWFPEFKGYQEAAARIAKDYKTVWIPYQEVFDEALKKAPASYWCPDGVHPSIPGAYLMAEAWIKGFNSLNL</sequence>
<organism evidence="2 3">
    <name type="scientific">Sinomicrobium pectinilyticum</name>
    <dbReference type="NCBI Taxonomy" id="1084421"/>
    <lineage>
        <taxon>Bacteria</taxon>
        <taxon>Pseudomonadati</taxon>
        <taxon>Bacteroidota</taxon>
        <taxon>Flavobacteriia</taxon>
        <taxon>Flavobacteriales</taxon>
        <taxon>Flavobacteriaceae</taxon>
        <taxon>Sinomicrobium</taxon>
    </lineage>
</organism>
<name>A0A3N0DRU1_SINP1</name>
<proteinExistence type="predicted"/>
<dbReference type="PANTHER" id="PTHR30383">
    <property type="entry name" value="THIOESTERASE 1/PROTEASE 1/LYSOPHOSPHOLIPASE L1"/>
    <property type="match status" value="1"/>
</dbReference>
<dbReference type="Pfam" id="PF13472">
    <property type="entry name" value="Lipase_GDSL_2"/>
    <property type="match status" value="1"/>
</dbReference>
<evidence type="ECO:0000259" key="1">
    <source>
        <dbReference type="Pfam" id="PF13472"/>
    </source>
</evidence>
<dbReference type="PANTHER" id="PTHR30383:SF5">
    <property type="entry name" value="SGNH HYDROLASE-TYPE ESTERASE DOMAIN-CONTAINING PROTEIN"/>
    <property type="match status" value="1"/>
</dbReference>
<dbReference type="EMBL" id="RJTM01000138">
    <property type="protein sequence ID" value="RNL78073.1"/>
    <property type="molecule type" value="Genomic_DNA"/>
</dbReference>
<dbReference type="OrthoDB" id="9794725at2"/>
<dbReference type="InterPro" id="IPR051532">
    <property type="entry name" value="Ester_Hydrolysis_Enzymes"/>
</dbReference>
<comment type="caution">
    <text evidence="2">The sequence shown here is derived from an EMBL/GenBank/DDBJ whole genome shotgun (WGS) entry which is preliminary data.</text>
</comment>
<dbReference type="Gene3D" id="3.40.50.1110">
    <property type="entry name" value="SGNH hydrolase"/>
    <property type="match status" value="1"/>
</dbReference>
<dbReference type="CDD" id="cd01834">
    <property type="entry name" value="SGNH_hydrolase_like_2"/>
    <property type="match status" value="1"/>
</dbReference>
<evidence type="ECO:0000313" key="3">
    <source>
        <dbReference type="Proteomes" id="UP000267469"/>
    </source>
</evidence>
<reference evidence="2 3" key="1">
    <citation type="submission" date="2018-10" db="EMBL/GenBank/DDBJ databases">
        <title>Sinomicrobium pectinilyticum sp. nov., a pectinase-producing bacterium isolated from alkaline and saline soil, and emended description of the genus Sinomicrobium.</title>
        <authorList>
            <person name="Cheng B."/>
            <person name="Li C."/>
            <person name="Lai Q."/>
            <person name="Du M."/>
            <person name="Shao Z."/>
            <person name="Xu P."/>
            <person name="Yang C."/>
        </authorList>
    </citation>
    <scope>NUCLEOTIDE SEQUENCE [LARGE SCALE GENOMIC DNA]</scope>
    <source>
        <strain evidence="2 3">5DNS001</strain>
    </source>
</reference>
<dbReference type="InterPro" id="IPR036514">
    <property type="entry name" value="SGNH_hydro_sf"/>
</dbReference>
<dbReference type="InterPro" id="IPR013830">
    <property type="entry name" value="SGNH_hydro"/>
</dbReference>
<feature type="domain" description="SGNH hydrolase-type esterase" evidence="1">
    <location>
        <begin position="56"/>
        <end position="243"/>
    </location>
</feature>
<evidence type="ECO:0000313" key="2">
    <source>
        <dbReference type="EMBL" id="RNL78073.1"/>
    </source>
</evidence>